<sequence>MKANVTTRARGSVGPAREKIGQALMVLLPTTAQDKFRDLVPSTLEGTDSNLMILAQRAGRMAPPLPSLQALWLLIVHPGSLDQSGETTPEPHRMEQFTVESQSPGTRRVQGEDSAFPSKYRQVQSLSLLRSVRLSSEKTIVVAMPDNPLLL</sequence>
<accession>A0A146EZY9</accession>
<dbReference type="Proteomes" id="UP000075230">
    <property type="component" value="Unassembled WGS sequence"/>
</dbReference>
<proteinExistence type="predicted"/>
<reference evidence="2" key="2">
    <citation type="submission" date="2016-02" db="EMBL/GenBank/DDBJ databases">
        <title>Genome sequencing of Aspergillus luchuensis NBRC 4314.</title>
        <authorList>
            <person name="Yamada O."/>
        </authorList>
    </citation>
    <scope>NUCLEOTIDE SEQUENCE [LARGE SCALE GENOMIC DNA]</scope>
    <source>
        <strain evidence="2">RIB 2604</strain>
    </source>
</reference>
<dbReference type="EMBL" id="BCWF01000006">
    <property type="protein sequence ID" value="GAT19545.1"/>
    <property type="molecule type" value="Genomic_DNA"/>
</dbReference>
<name>A0A146EZY9_ASPKA</name>
<protein>
    <submittedName>
        <fullName evidence="1">Uncharacterized protein</fullName>
    </submittedName>
</protein>
<organism evidence="1 2">
    <name type="scientific">Aspergillus kawachii</name>
    <name type="common">White koji mold</name>
    <name type="synonym">Aspergillus awamori var. kawachi</name>
    <dbReference type="NCBI Taxonomy" id="1069201"/>
    <lineage>
        <taxon>Eukaryota</taxon>
        <taxon>Fungi</taxon>
        <taxon>Dikarya</taxon>
        <taxon>Ascomycota</taxon>
        <taxon>Pezizomycotina</taxon>
        <taxon>Eurotiomycetes</taxon>
        <taxon>Eurotiomycetidae</taxon>
        <taxon>Eurotiales</taxon>
        <taxon>Aspergillaceae</taxon>
        <taxon>Aspergillus</taxon>
        <taxon>Aspergillus subgen. Circumdati</taxon>
    </lineage>
</organism>
<gene>
    <name evidence="1" type="ORF">RIB2604_00601240</name>
</gene>
<evidence type="ECO:0000313" key="1">
    <source>
        <dbReference type="EMBL" id="GAT19545.1"/>
    </source>
</evidence>
<comment type="caution">
    <text evidence="1">The sequence shown here is derived from an EMBL/GenBank/DDBJ whole genome shotgun (WGS) entry which is preliminary data.</text>
</comment>
<evidence type="ECO:0000313" key="2">
    <source>
        <dbReference type="Proteomes" id="UP000075230"/>
    </source>
</evidence>
<reference evidence="1 2" key="1">
    <citation type="journal article" date="2016" name="DNA Res.">
        <title>Genome sequence of Aspergillus luchuensis NBRC 4314.</title>
        <authorList>
            <person name="Yamada O."/>
            <person name="Machida M."/>
            <person name="Hosoyama A."/>
            <person name="Goto M."/>
            <person name="Takahashi T."/>
            <person name="Futagami T."/>
            <person name="Yamagata Y."/>
            <person name="Takeuchi M."/>
            <person name="Kobayashi T."/>
            <person name="Koike H."/>
            <person name="Abe K."/>
            <person name="Asai K."/>
            <person name="Arita M."/>
            <person name="Fujita N."/>
            <person name="Fukuda K."/>
            <person name="Higa K."/>
            <person name="Horikawa H."/>
            <person name="Ishikawa T."/>
            <person name="Jinno K."/>
            <person name="Kato Y."/>
            <person name="Kirimura K."/>
            <person name="Mizutani O."/>
            <person name="Nakasone K."/>
            <person name="Sano M."/>
            <person name="Shiraishi Y."/>
            <person name="Tsukahara M."/>
            <person name="Gomi K."/>
        </authorList>
    </citation>
    <scope>NUCLEOTIDE SEQUENCE [LARGE SCALE GENOMIC DNA]</scope>
    <source>
        <strain evidence="1 2">RIB 2604</strain>
    </source>
</reference>
<dbReference type="VEuPathDB" id="FungiDB:ASPFODRAFT_40568"/>
<dbReference type="AlphaFoldDB" id="A0A146EZY9"/>